<dbReference type="RefSeq" id="WP_172612673.1">
    <property type="nucleotide sequence ID" value="NZ_CP053746.1"/>
</dbReference>
<sequence length="67" mass="7574">MNPWPAFEKDETPMPYQATEQEISWLLPQSLASLAGELAASHEPIDTPATLRLFMWVRSVSAFKRSP</sequence>
<name>A0A6M8MEJ3_9PSED</name>
<gene>
    <name evidence="1" type="ORF">FX982_04537</name>
</gene>
<evidence type="ECO:0000313" key="1">
    <source>
        <dbReference type="EMBL" id="QKF53544.1"/>
    </source>
</evidence>
<keyword evidence="2" id="KW-1185">Reference proteome</keyword>
<dbReference type="EMBL" id="CP053746">
    <property type="protein sequence ID" value="QKF53544.1"/>
    <property type="molecule type" value="Genomic_DNA"/>
</dbReference>
<dbReference type="Proteomes" id="UP000501989">
    <property type="component" value="Chromosome"/>
</dbReference>
<proteinExistence type="predicted"/>
<protein>
    <submittedName>
        <fullName evidence="1">Uncharacterized protein</fullName>
    </submittedName>
</protein>
<organism evidence="1 2">
    <name type="scientific">Pseudomonas graminis</name>
    <dbReference type="NCBI Taxonomy" id="158627"/>
    <lineage>
        <taxon>Bacteria</taxon>
        <taxon>Pseudomonadati</taxon>
        <taxon>Pseudomonadota</taxon>
        <taxon>Gammaproteobacteria</taxon>
        <taxon>Pseudomonadales</taxon>
        <taxon>Pseudomonadaceae</taxon>
        <taxon>Pseudomonas</taxon>
    </lineage>
</organism>
<evidence type="ECO:0000313" key="2">
    <source>
        <dbReference type="Proteomes" id="UP000501989"/>
    </source>
</evidence>
<dbReference type="KEGG" id="pgg:FX982_04537"/>
<dbReference type="AlphaFoldDB" id="A0A6M8MEJ3"/>
<reference evidence="2" key="1">
    <citation type="submission" date="2019-12" db="EMBL/GenBank/DDBJ databases">
        <title>Endophytic bacteria associated with Panax ginseng seedlings.</title>
        <authorList>
            <person name="Park J.M."/>
            <person name="Shin R."/>
            <person name="Jo S.H."/>
        </authorList>
    </citation>
    <scope>NUCLEOTIDE SEQUENCE [LARGE SCALE GENOMIC DNA]</scope>
    <source>
        <strain evidence="2">PgKB30</strain>
    </source>
</reference>
<accession>A0A6M8MEJ3</accession>